<organism evidence="2 3">
    <name type="scientific">Streptacidiphilus monticola</name>
    <dbReference type="NCBI Taxonomy" id="2161674"/>
    <lineage>
        <taxon>Bacteria</taxon>
        <taxon>Bacillati</taxon>
        <taxon>Actinomycetota</taxon>
        <taxon>Actinomycetes</taxon>
        <taxon>Kitasatosporales</taxon>
        <taxon>Streptomycetaceae</taxon>
        <taxon>Streptacidiphilus</taxon>
    </lineage>
</organism>
<dbReference type="EMBL" id="JBHSQJ010000159">
    <property type="protein sequence ID" value="MFC5911380.1"/>
    <property type="molecule type" value="Genomic_DNA"/>
</dbReference>
<proteinExistence type="predicted"/>
<comment type="caution">
    <text evidence="2">The sequence shown here is derived from an EMBL/GenBank/DDBJ whole genome shotgun (WGS) entry which is preliminary data.</text>
</comment>
<reference evidence="3" key="1">
    <citation type="journal article" date="2019" name="Int. J. Syst. Evol. Microbiol.">
        <title>The Global Catalogue of Microorganisms (GCM) 10K type strain sequencing project: providing services to taxonomists for standard genome sequencing and annotation.</title>
        <authorList>
            <consortium name="The Broad Institute Genomics Platform"/>
            <consortium name="The Broad Institute Genome Sequencing Center for Infectious Disease"/>
            <person name="Wu L."/>
            <person name="Ma J."/>
        </authorList>
    </citation>
    <scope>NUCLEOTIDE SEQUENCE [LARGE SCALE GENOMIC DNA]</scope>
    <source>
        <strain evidence="3">JCM 4816</strain>
    </source>
</reference>
<sequence length="66" mass="6687">ADCGATGARCRGPALGRRGAGRSGTCGSPLASAPQPGQETAPFTWRRQVGQKDVIGGFNSLVMIKG</sequence>
<evidence type="ECO:0000313" key="2">
    <source>
        <dbReference type="EMBL" id="MFC5911380.1"/>
    </source>
</evidence>
<protein>
    <submittedName>
        <fullName evidence="2">Uncharacterized protein</fullName>
    </submittedName>
</protein>
<feature type="non-terminal residue" evidence="2">
    <location>
        <position position="1"/>
    </location>
</feature>
<name>A0ABW1GBX6_9ACTN</name>
<evidence type="ECO:0000313" key="3">
    <source>
        <dbReference type="Proteomes" id="UP001596174"/>
    </source>
</evidence>
<accession>A0ABW1GBX6</accession>
<keyword evidence="3" id="KW-1185">Reference proteome</keyword>
<gene>
    <name evidence="2" type="ORF">ACFP3V_29775</name>
</gene>
<feature type="region of interest" description="Disordered" evidence="1">
    <location>
        <begin position="12"/>
        <end position="40"/>
    </location>
</feature>
<evidence type="ECO:0000256" key="1">
    <source>
        <dbReference type="SAM" id="MobiDB-lite"/>
    </source>
</evidence>
<dbReference type="Proteomes" id="UP001596174">
    <property type="component" value="Unassembled WGS sequence"/>
</dbReference>